<proteinExistence type="predicted"/>
<gene>
    <name evidence="3" type="ORF">RF007C_14075</name>
</gene>
<dbReference type="InterPro" id="IPR032710">
    <property type="entry name" value="NTF2-like_dom_sf"/>
</dbReference>
<keyword evidence="4" id="KW-1185">Reference proteome</keyword>
<evidence type="ECO:0000313" key="3">
    <source>
        <dbReference type="EMBL" id="EWM52755.1"/>
    </source>
</evidence>
<dbReference type="eggNOG" id="COG4395">
    <property type="taxonomic scope" value="Bacteria"/>
</dbReference>
<comment type="caution">
    <text evidence="3">The sequence shown here is derived from an EMBL/GenBank/DDBJ whole genome shotgun (WGS) entry which is preliminary data.</text>
</comment>
<dbReference type="InterPro" id="IPR007379">
    <property type="entry name" value="Tim44-like_dom"/>
</dbReference>
<dbReference type="PATRIC" id="fig|1341157.4.peg.2211"/>
<name>W7UVA6_RUMFL</name>
<feature type="domain" description="Tim44-like" evidence="2">
    <location>
        <begin position="115"/>
        <end position="298"/>
    </location>
</feature>
<evidence type="ECO:0000313" key="4">
    <source>
        <dbReference type="Proteomes" id="UP000019365"/>
    </source>
</evidence>
<keyword evidence="1" id="KW-0472">Membrane</keyword>
<protein>
    <recommendedName>
        <fullName evidence="2">Tim44-like domain-containing protein</fullName>
    </recommendedName>
</protein>
<keyword evidence="1" id="KW-0812">Transmembrane</keyword>
<dbReference type="OrthoDB" id="1653848at2"/>
<dbReference type="Proteomes" id="UP000019365">
    <property type="component" value="Unassembled WGS sequence"/>
</dbReference>
<accession>W7UVA6</accession>
<dbReference type="EMBL" id="ATAX01000028">
    <property type="protein sequence ID" value="EWM52755.1"/>
    <property type="molecule type" value="Genomic_DNA"/>
</dbReference>
<feature type="transmembrane region" description="Helical" evidence="1">
    <location>
        <begin position="73"/>
        <end position="91"/>
    </location>
</feature>
<dbReference type="Pfam" id="PF04280">
    <property type="entry name" value="Tim44"/>
    <property type="match status" value="1"/>
</dbReference>
<dbReference type="Gene3D" id="3.10.450.240">
    <property type="match status" value="1"/>
</dbReference>
<evidence type="ECO:0000256" key="1">
    <source>
        <dbReference type="SAM" id="Phobius"/>
    </source>
</evidence>
<reference evidence="3 4" key="1">
    <citation type="journal article" date="2014" name="PLoS ONE">
        <title>Rumen cellulosomics: divergent fiber-degrading strategies revealed by comparative genome-wide analysis of six ruminococcal strains.</title>
        <authorList>
            <person name="Dassa B."/>
            <person name="Borovok I."/>
            <person name="Ruimy-Israeli V."/>
            <person name="Lamed R."/>
            <person name="Flint H.J."/>
            <person name="Duncan S.H."/>
            <person name="Henrissat B."/>
            <person name="Coutinho P."/>
            <person name="Morrison M."/>
            <person name="Mosoni P."/>
            <person name="Yeoman C.J."/>
            <person name="White B.A."/>
            <person name="Bayer E.A."/>
        </authorList>
    </citation>
    <scope>NUCLEOTIDE SEQUENCE [LARGE SCALE GENOMIC DNA]</scope>
    <source>
        <strain evidence="3 4">007c</strain>
    </source>
</reference>
<organism evidence="3 4">
    <name type="scientific">Ruminococcus flavefaciens 007c</name>
    <dbReference type="NCBI Taxonomy" id="1341157"/>
    <lineage>
        <taxon>Bacteria</taxon>
        <taxon>Bacillati</taxon>
        <taxon>Bacillota</taxon>
        <taxon>Clostridia</taxon>
        <taxon>Eubacteriales</taxon>
        <taxon>Oscillospiraceae</taxon>
        <taxon>Ruminococcus</taxon>
    </lineage>
</organism>
<dbReference type="AlphaFoldDB" id="W7UVA6"/>
<dbReference type="RefSeq" id="WP_037299849.1">
    <property type="nucleotide sequence ID" value="NZ_ATAX01000028.1"/>
</dbReference>
<keyword evidence="1" id="KW-1133">Transmembrane helix</keyword>
<evidence type="ECO:0000259" key="2">
    <source>
        <dbReference type="SMART" id="SM00978"/>
    </source>
</evidence>
<dbReference type="SUPFAM" id="SSF54427">
    <property type="entry name" value="NTF2-like"/>
    <property type="match status" value="1"/>
</dbReference>
<dbReference type="SMART" id="SM00978">
    <property type="entry name" value="Tim44"/>
    <property type="match status" value="1"/>
</dbReference>
<feature type="transmembrane region" description="Helical" evidence="1">
    <location>
        <begin position="7"/>
        <end position="24"/>
    </location>
</feature>
<sequence>MKKILRFIPVIVMILGLVILPLKGRAMDFGDFSGDSDFGGGWDSGGSDWDSGGWDNDSGYSYGGGGGSGSADGSALIFIIFIGALIVYGIVKANKTTSNFGNQSPSTNYQRQEPLRPVDSYLTKDPDFSPSEFREKLSNLYVRFQNEWQRKDISSLRPYLTDAMFAQMDRQLDNYRRSCQTNYVERIAVLGVDLLGWKEENGYDVMVARLNTRIVDYVKDDRTGRIIRGSNTREKFMTYEWSLIRTAGVMTRHSSGTTSQTCPYCGANVDINQSAVCEYCGSVLHTDTFDWAVSNIKGISQRTV</sequence>